<evidence type="ECO:0000313" key="3">
    <source>
        <dbReference type="EMBL" id="KIM92871.1"/>
    </source>
</evidence>
<dbReference type="PANTHER" id="PTHR47784:SF5">
    <property type="entry name" value="STEROL UPTAKE CONTROL PROTEIN 2"/>
    <property type="match status" value="1"/>
</dbReference>
<gene>
    <name evidence="3" type="ORF">OIDMADRAFT_138857</name>
</gene>
<dbReference type="STRING" id="913774.A0A0C3GQT8"/>
<dbReference type="InterPro" id="IPR036864">
    <property type="entry name" value="Zn2-C6_fun-type_DNA-bd_sf"/>
</dbReference>
<sequence>MATLSRRPHRKSRTGCERCKKRKVKCDELKPACTNCLKHSVPCNILATSPSASASPGALVPTENGSSTMPKVADPSLDSSCNMPVVEGWQQAADLNILDLELLHNFCTSTCYTLHSDPTLKTLWAINVPKLGFKYDFVMHGILSLSALHLAYTRPERREWYISQATLQNQASLGLVTSILPNITDENCSAVYLFSTLTFILKLASPHKPGDLLVIGESGLQEWLALFRGMQAIILSSHDALESGVLGPMFAVGARRSRLRDVYTSEQSVEVMQLGNLRCAIQRHVIQPHLLLVYMDAIDELQKSFALAYNGAFEALETGEVFVFLFRVSEEYFRLLKDRTQESLAIFAYFCPISKRLEGNWWSKGLSSHLMSEIYPLLDEEHKLWVQWAMEEIGWLPTRETGY</sequence>
<name>A0A0C3GQT8_OIDMZ</name>
<dbReference type="Proteomes" id="UP000054321">
    <property type="component" value="Unassembled WGS sequence"/>
</dbReference>
<dbReference type="AlphaFoldDB" id="A0A0C3GQT8"/>
<protein>
    <recommendedName>
        <fullName evidence="2">Zn(2)-C6 fungal-type domain-containing protein</fullName>
    </recommendedName>
</protein>
<accession>A0A0C3GQT8</accession>
<dbReference type="PROSITE" id="PS00463">
    <property type="entry name" value="ZN2_CY6_FUNGAL_1"/>
    <property type="match status" value="1"/>
</dbReference>
<dbReference type="InterPro" id="IPR001138">
    <property type="entry name" value="Zn2Cys6_DnaBD"/>
</dbReference>
<proteinExistence type="predicted"/>
<dbReference type="CDD" id="cd00067">
    <property type="entry name" value="GAL4"/>
    <property type="match status" value="1"/>
</dbReference>
<keyword evidence="1" id="KW-0539">Nucleus</keyword>
<dbReference type="GO" id="GO:0001228">
    <property type="term" value="F:DNA-binding transcription activator activity, RNA polymerase II-specific"/>
    <property type="evidence" value="ECO:0007669"/>
    <property type="project" value="TreeGrafter"/>
</dbReference>
<dbReference type="FunCoup" id="A0A0C3GQT8">
    <property type="interactions" value="666"/>
</dbReference>
<dbReference type="Pfam" id="PF00172">
    <property type="entry name" value="Zn_clus"/>
    <property type="match status" value="1"/>
</dbReference>
<dbReference type="EMBL" id="KN832904">
    <property type="protein sequence ID" value="KIM92871.1"/>
    <property type="molecule type" value="Genomic_DNA"/>
</dbReference>
<keyword evidence="4" id="KW-1185">Reference proteome</keyword>
<dbReference type="PANTHER" id="PTHR47784">
    <property type="entry name" value="STEROL UPTAKE CONTROL PROTEIN 2"/>
    <property type="match status" value="1"/>
</dbReference>
<dbReference type="Gene3D" id="4.10.240.10">
    <property type="entry name" value="Zn(2)-C6 fungal-type DNA-binding domain"/>
    <property type="match status" value="1"/>
</dbReference>
<organism evidence="3 4">
    <name type="scientific">Oidiodendron maius (strain Zn)</name>
    <dbReference type="NCBI Taxonomy" id="913774"/>
    <lineage>
        <taxon>Eukaryota</taxon>
        <taxon>Fungi</taxon>
        <taxon>Dikarya</taxon>
        <taxon>Ascomycota</taxon>
        <taxon>Pezizomycotina</taxon>
        <taxon>Leotiomycetes</taxon>
        <taxon>Leotiomycetes incertae sedis</taxon>
        <taxon>Myxotrichaceae</taxon>
        <taxon>Oidiodendron</taxon>
    </lineage>
</organism>
<dbReference type="InParanoid" id="A0A0C3GQT8"/>
<evidence type="ECO:0000259" key="2">
    <source>
        <dbReference type="PROSITE" id="PS50048"/>
    </source>
</evidence>
<dbReference type="GO" id="GO:0008270">
    <property type="term" value="F:zinc ion binding"/>
    <property type="evidence" value="ECO:0007669"/>
    <property type="project" value="InterPro"/>
</dbReference>
<reference evidence="3 4" key="1">
    <citation type="submission" date="2014-04" db="EMBL/GenBank/DDBJ databases">
        <authorList>
            <consortium name="DOE Joint Genome Institute"/>
            <person name="Kuo A."/>
            <person name="Martino E."/>
            <person name="Perotto S."/>
            <person name="Kohler A."/>
            <person name="Nagy L.G."/>
            <person name="Floudas D."/>
            <person name="Copeland A."/>
            <person name="Barry K.W."/>
            <person name="Cichocki N."/>
            <person name="Veneault-Fourrey C."/>
            <person name="LaButti K."/>
            <person name="Lindquist E.A."/>
            <person name="Lipzen A."/>
            <person name="Lundell T."/>
            <person name="Morin E."/>
            <person name="Murat C."/>
            <person name="Sun H."/>
            <person name="Tunlid A."/>
            <person name="Henrissat B."/>
            <person name="Grigoriev I.V."/>
            <person name="Hibbett D.S."/>
            <person name="Martin F."/>
            <person name="Nordberg H.P."/>
            <person name="Cantor M.N."/>
            <person name="Hua S.X."/>
        </authorList>
    </citation>
    <scope>NUCLEOTIDE SEQUENCE [LARGE SCALE GENOMIC DNA]</scope>
    <source>
        <strain evidence="3 4">Zn</strain>
    </source>
</reference>
<dbReference type="SUPFAM" id="SSF57701">
    <property type="entry name" value="Zn2/Cys6 DNA-binding domain"/>
    <property type="match status" value="1"/>
</dbReference>
<dbReference type="InterPro" id="IPR053157">
    <property type="entry name" value="Sterol_Uptake_Regulator"/>
</dbReference>
<dbReference type="HOGENOM" id="CLU_024934_0_2_1"/>
<reference evidence="4" key="2">
    <citation type="submission" date="2015-01" db="EMBL/GenBank/DDBJ databases">
        <title>Evolutionary Origins and Diversification of the Mycorrhizal Mutualists.</title>
        <authorList>
            <consortium name="DOE Joint Genome Institute"/>
            <consortium name="Mycorrhizal Genomics Consortium"/>
            <person name="Kohler A."/>
            <person name="Kuo A."/>
            <person name="Nagy L.G."/>
            <person name="Floudas D."/>
            <person name="Copeland A."/>
            <person name="Barry K.W."/>
            <person name="Cichocki N."/>
            <person name="Veneault-Fourrey C."/>
            <person name="LaButti K."/>
            <person name="Lindquist E.A."/>
            <person name="Lipzen A."/>
            <person name="Lundell T."/>
            <person name="Morin E."/>
            <person name="Murat C."/>
            <person name="Riley R."/>
            <person name="Ohm R."/>
            <person name="Sun H."/>
            <person name="Tunlid A."/>
            <person name="Henrissat B."/>
            <person name="Grigoriev I.V."/>
            <person name="Hibbett D.S."/>
            <person name="Martin F."/>
        </authorList>
    </citation>
    <scope>NUCLEOTIDE SEQUENCE [LARGE SCALE GENOMIC DNA]</scope>
    <source>
        <strain evidence="4">Zn</strain>
    </source>
</reference>
<dbReference type="SMART" id="SM00066">
    <property type="entry name" value="GAL4"/>
    <property type="match status" value="1"/>
</dbReference>
<evidence type="ECO:0000256" key="1">
    <source>
        <dbReference type="ARBA" id="ARBA00023242"/>
    </source>
</evidence>
<evidence type="ECO:0000313" key="4">
    <source>
        <dbReference type="Proteomes" id="UP000054321"/>
    </source>
</evidence>
<dbReference type="PROSITE" id="PS50048">
    <property type="entry name" value="ZN2_CY6_FUNGAL_2"/>
    <property type="match status" value="1"/>
</dbReference>
<dbReference type="OrthoDB" id="416217at2759"/>
<feature type="domain" description="Zn(2)-C6 fungal-type" evidence="2">
    <location>
        <begin position="15"/>
        <end position="45"/>
    </location>
</feature>